<dbReference type="PANTHER" id="PTHR40396:SF1">
    <property type="entry name" value="ATPASE AAA-TYPE CORE DOMAIN-CONTAINING PROTEIN"/>
    <property type="match status" value="1"/>
</dbReference>
<feature type="domain" description="ATPase AAA-type core" evidence="1">
    <location>
        <begin position="11"/>
        <end position="91"/>
    </location>
</feature>
<reference evidence="2 3" key="1">
    <citation type="submission" date="2014-02" db="EMBL/GenBank/DDBJ databases">
        <title>The small core and large imbalanced accessory genome model reveals a collaborative survival strategy of Sorangium cellulosum strains in nature.</title>
        <authorList>
            <person name="Han K."/>
            <person name="Peng R."/>
            <person name="Blom J."/>
            <person name="Li Y.-Z."/>
        </authorList>
    </citation>
    <scope>NUCLEOTIDE SEQUENCE [LARGE SCALE GENOMIC DNA]</scope>
    <source>
        <strain evidence="2 3">So0011-07</strain>
    </source>
</reference>
<evidence type="ECO:0000313" key="3">
    <source>
        <dbReference type="Proteomes" id="UP000075635"/>
    </source>
</evidence>
<dbReference type="PANTHER" id="PTHR40396">
    <property type="entry name" value="ATPASE-LIKE PROTEIN"/>
    <property type="match status" value="1"/>
</dbReference>
<dbReference type="Pfam" id="PF13304">
    <property type="entry name" value="AAA_21"/>
    <property type="match status" value="1"/>
</dbReference>
<proteinExistence type="predicted"/>
<protein>
    <recommendedName>
        <fullName evidence="1">ATPase AAA-type core domain-containing protein</fullName>
    </recommendedName>
</protein>
<dbReference type="SUPFAM" id="SSF52540">
    <property type="entry name" value="P-loop containing nucleoside triphosphate hydrolases"/>
    <property type="match status" value="1"/>
</dbReference>
<dbReference type="Gene3D" id="3.40.50.300">
    <property type="entry name" value="P-loop containing nucleotide triphosphate hydrolases"/>
    <property type="match status" value="1"/>
</dbReference>
<sequence>MFEIKTEHERSDGEKILFDLNEESQGTVRYFSLLAPLIDSLAEGGLLAVDELDDSLHPLIVRRIVGLFHDPAVNRKGAQLLFNTHDTTLLDLELFRRDQIWFVEKEPPGKSRLYSLLEFSPRRDEALQKGYLQGRYGAIPFLGDFALGDVHHAKESA</sequence>
<dbReference type="AlphaFoldDB" id="A0A150R6F8"/>
<dbReference type="EMBL" id="JEMB01003083">
    <property type="protein sequence ID" value="KYF75844.1"/>
    <property type="molecule type" value="Genomic_DNA"/>
</dbReference>
<evidence type="ECO:0000313" key="2">
    <source>
        <dbReference type="EMBL" id="KYF75844.1"/>
    </source>
</evidence>
<comment type="caution">
    <text evidence="2">The sequence shown here is derived from an EMBL/GenBank/DDBJ whole genome shotgun (WGS) entry which is preliminary data.</text>
</comment>
<dbReference type="Proteomes" id="UP000075635">
    <property type="component" value="Unassembled WGS sequence"/>
</dbReference>
<dbReference type="InterPro" id="IPR027417">
    <property type="entry name" value="P-loop_NTPase"/>
</dbReference>
<organism evidence="2 3">
    <name type="scientific">Sorangium cellulosum</name>
    <name type="common">Polyangium cellulosum</name>
    <dbReference type="NCBI Taxonomy" id="56"/>
    <lineage>
        <taxon>Bacteria</taxon>
        <taxon>Pseudomonadati</taxon>
        <taxon>Myxococcota</taxon>
        <taxon>Polyangia</taxon>
        <taxon>Polyangiales</taxon>
        <taxon>Polyangiaceae</taxon>
        <taxon>Sorangium</taxon>
    </lineage>
</organism>
<accession>A0A150R6F8</accession>
<dbReference type="GO" id="GO:0005524">
    <property type="term" value="F:ATP binding"/>
    <property type="evidence" value="ECO:0007669"/>
    <property type="project" value="InterPro"/>
</dbReference>
<dbReference type="InterPro" id="IPR003959">
    <property type="entry name" value="ATPase_AAA_core"/>
</dbReference>
<evidence type="ECO:0000259" key="1">
    <source>
        <dbReference type="Pfam" id="PF13304"/>
    </source>
</evidence>
<name>A0A150R6F8_SORCE</name>
<dbReference type="GO" id="GO:0016887">
    <property type="term" value="F:ATP hydrolysis activity"/>
    <property type="evidence" value="ECO:0007669"/>
    <property type="project" value="InterPro"/>
</dbReference>
<gene>
    <name evidence="2" type="ORF">BE17_23565</name>
</gene>